<evidence type="ECO:0000313" key="1">
    <source>
        <dbReference type="EMBL" id="CAD2167082.1"/>
    </source>
</evidence>
<reference evidence="1 2" key="1">
    <citation type="submission" date="2020-08" db="EMBL/GenBank/DDBJ databases">
        <authorList>
            <person name="Koutsovoulos G."/>
            <person name="Danchin GJ E."/>
        </authorList>
    </citation>
    <scope>NUCLEOTIDE SEQUENCE [LARGE SCALE GENOMIC DNA]</scope>
</reference>
<name>A0A6V7UYT5_MELEN</name>
<organism evidence="1 2">
    <name type="scientific">Meloidogyne enterolobii</name>
    <name type="common">Root-knot nematode worm</name>
    <name type="synonym">Meloidogyne mayaguensis</name>
    <dbReference type="NCBI Taxonomy" id="390850"/>
    <lineage>
        <taxon>Eukaryota</taxon>
        <taxon>Metazoa</taxon>
        <taxon>Ecdysozoa</taxon>
        <taxon>Nematoda</taxon>
        <taxon>Chromadorea</taxon>
        <taxon>Rhabditida</taxon>
        <taxon>Tylenchina</taxon>
        <taxon>Tylenchomorpha</taxon>
        <taxon>Tylenchoidea</taxon>
        <taxon>Meloidogynidae</taxon>
        <taxon>Meloidogyninae</taxon>
        <taxon>Meloidogyne</taxon>
    </lineage>
</organism>
<sequence length="53" mass="5940">MLTTNSPSATITYCKNLPVIDNTAPKGPILWLQVIDNLKKKLEKLKTNNKLIC</sequence>
<proteinExistence type="predicted"/>
<gene>
    <name evidence="1" type="ORF">MENT_LOCUS18357</name>
</gene>
<accession>A0A6V7UYT5</accession>
<dbReference type="Proteomes" id="UP000580250">
    <property type="component" value="Unassembled WGS sequence"/>
</dbReference>
<evidence type="ECO:0000313" key="2">
    <source>
        <dbReference type="Proteomes" id="UP000580250"/>
    </source>
</evidence>
<dbReference type="AlphaFoldDB" id="A0A6V7UYT5"/>
<comment type="caution">
    <text evidence="1">The sequence shown here is derived from an EMBL/GenBank/DDBJ whole genome shotgun (WGS) entry which is preliminary data.</text>
</comment>
<protein>
    <submittedName>
        <fullName evidence="1">Uncharacterized protein</fullName>
    </submittedName>
</protein>
<dbReference type="EMBL" id="CAJEWN010000123">
    <property type="protein sequence ID" value="CAD2167082.1"/>
    <property type="molecule type" value="Genomic_DNA"/>
</dbReference>